<accession>A0A1R3XLG4</accession>
<dbReference type="InterPro" id="IPR041027">
    <property type="entry name" value="FtsK_alpha"/>
</dbReference>
<dbReference type="Gene3D" id="3.30.980.40">
    <property type="match status" value="1"/>
</dbReference>
<dbReference type="GO" id="GO:0003677">
    <property type="term" value="F:DNA binding"/>
    <property type="evidence" value="ECO:0007669"/>
    <property type="project" value="UniProtKB-KW"/>
</dbReference>
<organism evidence="17 18">
    <name type="scientific">Pontibacter indicus</name>
    <dbReference type="NCBI Taxonomy" id="1317125"/>
    <lineage>
        <taxon>Bacteria</taxon>
        <taxon>Pseudomonadati</taxon>
        <taxon>Bacteroidota</taxon>
        <taxon>Cytophagia</taxon>
        <taxon>Cytophagales</taxon>
        <taxon>Hymenobacteraceae</taxon>
        <taxon>Pontibacter</taxon>
    </lineage>
</organism>
<evidence type="ECO:0000256" key="3">
    <source>
        <dbReference type="ARBA" id="ARBA00022475"/>
    </source>
</evidence>
<dbReference type="SMART" id="SM00843">
    <property type="entry name" value="Ftsk_gamma"/>
    <property type="match status" value="1"/>
</dbReference>
<evidence type="ECO:0000256" key="7">
    <source>
        <dbReference type="ARBA" id="ARBA00022829"/>
    </source>
</evidence>
<keyword evidence="6 13" id="KW-0547">Nucleotide-binding</keyword>
<comment type="subcellular location">
    <subcellularLocation>
        <location evidence="1">Cell membrane</location>
        <topology evidence="1">Multi-pass membrane protein</topology>
    </subcellularLocation>
</comment>
<sequence length="871" mass="96517">MAKNTYRNDAVSTGRARNEVRGRNEPRSSNTPAGEKTKQKKPKKPFFKMPSFRFNLRMPAFLTDRRFKLFIGFSFLLIAFFMTIAFVSYLFTGSADQSVVESVQGTGLKESGQEAENWLGLFGAWVSHYFIYELLGIGAFFLIPIAFFAGSRIVFRWKSISMSYVFGLCTFSMLWLSLTLGYIVLTTNTVGELGFLGGGIGIETAIWLNSLIGWGSGLLLGFLLLIFLVFFFNITSINWGKSADDTDAEEVEVDRGNASSLRDVVHGSARNVNHNADPTASLEAEEEELYLAEEEEEAINRALEMELSALKPEPPKPATPAPTLELDIETELEEEELAEAEFDTVDGLDDELDLQIEKTPEEEAADVLATENYDPTLDLARYQYPTIDLLNDYGATKVSVTKEELEANKDKIVATLGHYNIGIASIKATIGPTVTLYEIVPDAGVRISKIKNLEDDIALSLAALGIRIIAPIPGKGTIGIEVPNTKKEMVSIKSILSTEKFMKSEMDLPIAFGKTITNEVFITDLAKMPHLLMAGATGQGKSVGLNAILTSLLYKRHPSQLKFVLVDPKKVELSLFNKIERHFLAKLPDTDEAIITDTKKVVNTLNSLCMEMDMRYDLLKDAGCRNLKEYNKKFVERRLNPKKGHKFMPYIVLVIDELADLMMTAGKEVETPIARLAQLARAIGIHLVVATQRPSVNVITGIIKANFPARISFKVTSKIDSRTILDAGGADQLIGQGDMLFSIGSDMIRIQCAFVDTPEVDRICDFIGEQQGYSDAYLLPEFVGDESGNEKSDFDPSSKDPMFEEAARIIVQHQQGSTSLLQRRLKLGYNRAGRLIDQLESAGIVGPFEGSKAREVLIPDEYSLEQLLNTL</sequence>
<name>A0A1R3XLG4_9BACT</name>
<dbReference type="PANTHER" id="PTHR22683">
    <property type="entry name" value="SPORULATION PROTEIN RELATED"/>
    <property type="match status" value="1"/>
</dbReference>
<keyword evidence="8 13" id="KW-0067">ATP-binding</keyword>
<evidence type="ECO:0000256" key="1">
    <source>
        <dbReference type="ARBA" id="ARBA00004651"/>
    </source>
</evidence>
<feature type="compositionally biased region" description="Basic and acidic residues" evidence="14">
    <location>
        <begin position="16"/>
        <end position="26"/>
    </location>
</feature>
<reference evidence="18" key="1">
    <citation type="submission" date="2017-01" db="EMBL/GenBank/DDBJ databases">
        <authorList>
            <person name="Varghese N."/>
            <person name="Submissions S."/>
        </authorList>
    </citation>
    <scope>NUCLEOTIDE SEQUENCE [LARGE SCALE GENOMIC DNA]</scope>
    <source>
        <strain evidence="18">LP100</strain>
    </source>
</reference>
<comment type="similarity">
    <text evidence="2">Belongs to the FtsK/SpoIIIE/SftA family.</text>
</comment>
<feature type="transmembrane region" description="Helical" evidence="15">
    <location>
        <begin position="205"/>
        <end position="232"/>
    </location>
</feature>
<evidence type="ECO:0000256" key="5">
    <source>
        <dbReference type="ARBA" id="ARBA00022692"/>
    </source>
</evidence>
<dbReference type="OrthoDB" id="9807790at2"/>
<feature type="transmembrane region" description="Helical" evidence="15">
    <location>
        <begin position="67"/>
        <end position="91"/>
    </location>
</feature>
<evidence type="ECO:0000259" key="16">
    <source>
        <dbReference type="PROSITE" id="PS50901"/>
    </source>
</evidence>
<feature type="domain" description="FtsK" evidence="16">
    <location>
        <begin position="517"/>
        <end position="722"/>
    </location>
</feature>
<dbReference type="InterPro" id="IPR027417">
    <property type="entry name" value="P-loop_NTPase"/>
</dbReference>
<dbReference type="GO" id="GO:0051301">
    <property type="term" value="P:cell division"/>
    <property type="evidence" value="ECO:0007669"/>
    <property type="project" value="UniProtKB-KW"/>
</dbReference>
<dbReference type="InterPro" id="IPR002543">
    <property type="entry name" value="FtsK_dom"/>
</dbReference>
<dbReference type="Proteomes" id="UP000187181">
    <property type="component" value="Unassembled WGS sequence"/>
</dbReference>
<evidence type="ECO:0000256" key="4">
    <source>
        <dbReference type="ARBA" id="ARBA00022618"/>
    </source>
</evidence>
<feature type="compositionally biased region" description="Polar residues" evidence="14">
    <location>
        <begin position="1"/>
        <end position="11"/>
    </location>
</feature>
<proteinExistence type="inferred from homology"/>
<dbReference type="SUPFAM" id="SSF46785">
    <property type="entry name" value="Winged helix' DNA-binding domain"/>
    <property type="match status" value="1"/>
</dbReference>
<keyword evidence="9 15" id="KW-1133">Transmembrane helix</keyword>
<dbReference type="GO" id="GO:0007059">
    <property type="term" value="P:chromosome segregation"/>
    <property type="evidence" value="ECO:0007669"/>
    <property type="project" value="UniProtKB-KW"/>
</dbReference>
<keyword evidence="10" id="KW-0238">DNA-binding</keyword>
<keyword evidence="11 15" id="KW-0472">Membrane</keyword>
<protein>
    <submittedName>
        <fullName evidence="17">DNA segregation ATPase FtsK/SpoIIIE, S-DNA-T family</fullName>
    </submittedName>
</protein>
<dbReference type="AlphaFoldDB" id="A0A1R3XLG4"/>
<dbReference type="GO" id="GO:0005524">
    <property type="term" value="F:ATP binding"/>
    <property type="evidence" value="ECO:0007669"/>
    <property type="project" value="UniProtKB-UniRule"/>
</dbReference>
<dbReference type="Pfam" id="PF01580">
    <property type="entry name" value="FtsK_SpoIIIE"/>
    <property type="match status" value="1"/>
</dbReference>
<feature type="transmembrane region" description="Helical" evidence="15">
    <location>
        <begin position="162"/>
        <end position="185"/>
    </location>
</feature>
<dbReference type="InterPro" id="IPR025199">
    <property type="entry name" value="FtsK_4TM"/>
</dbReference>
<dbReference type="EMBL" id="FTPP01000002">
    <property type="protein sequence ID" value="SIT92528.1"/>
    <property type="molecule type" value="Genomic_DNA"/>
</dbReference>
<dbReference type="RefSeq" id="WP_076669909.1">
    <property type="nucleotide sequence ID" value="NZ_FTPP01000002.1"/>
</dbReference>
<dbReference type="PROSITE" id="PS50901">
    <property type="entry name" value="FTSK"/>
    <property type="match status" value="1"/>
</dbReference>
<dbReference type="Gene3D" id="1.10.10.10">
    <property type="entry name" value="Winged helix-like DNA-binding domain superfamily/Winged helix DNA-binding domain"/>
    <property type="match status" value="1"/>
</dbReference>
<evidence type="ECO:0000256" key="8">
    <source>
        <dbReference type="ARBA" id="ARBA00022840"/>
    </source>
</evidence>
<evidence type="ECO:0000256" key="10">
    <source>
        <dbReference type="ARBA" id="ARBA00023125"/>
    </source>
</evidence>
<evidence type="ECO:0000313" key="17">
    <source>
        <dbReference type="EMBL" id="SIT92528.1"/>
    </source>
</evidence>
<evidence type="ECO:0000256" key="14">
    <source>
        <dbReference type="SAM" id="MobiDB-lite"/>
    </source>
</evidence>
<keyword evidence="3" id="KW-1003">Cell membrane</keyword>
<dbReference type="InterPro" id="IPR036390">
    <property type="entry name" value="WH_DNA-bd_sf"/>
</dbReference>
<keyword evidence="4" id="KW-0132">Cell division</keyword>
<evidence type="ECO:0000256" key="15">
    <source>
        <dbReference type="SAM" id="Phobius"/>
    </source>
</evidence>
<dbReference type="Pfam" id="PF09397">
    <property type="entry name" value="FtsK_gamma"/>
    <property type="match status" value="1"/>
</dbReference>
<feature type="region of interest" description="Disordered" evidence="14">
    <location>
        <begin position="1"/>
        <end position="46"/>
    </location>
</feature>
<evidence type="ECO:0000256" key="13">
    <source>
        <dbReference type="PROSITE-ProRule" id="PRU00289"/>
    </source>
</evidence>
<dbReference type="InterPro" id="IPR050206">
    <property type="entry name" value="FtsK/SpoIIIE/SftA"/>
</dbReference>
<keyword evidence="18" id="KW-1185">Reference proteome</keyword>
<dbReference type="PANTHER" id="PTHR22683:SF41">
    <property type="entry name" value="DNA TRANSLOCASE FTSK"/>
    <property type="match status" value="1"/>
</dbReference>
<keyword evidence="7" id="KW-0159">Chromosome partition</keyword>
<dbReference type="Pfam" id="PF17854">
    <property type="entry name" value="FtsK_alpha"/>
    <property type="match status" value="1"/>
</dbReference>
<evidence type="ECO:0000256" key="2">
    <source>
        <dbReference type="ARBA" id="ARBA00006474"/>
    </source>
</evidence>
<evidence type="ECO:0000256" key="9">
    <source>
        <dbReference type="ARBA" id="ARBA00022989"/>
    </source>
</evidence>
<evidence type="ECO:0000256" key="11">
    <source>
        <dbReference type="ARBA" id="ARBA00023136"/>
    </source>
</evidence>
<dbReference type="Pfam" id="PF13491">
    <property type="entry name" value="FtsK_4TM"/>
    <property type="match status" value="1"/>
</dbReference>
<dbReference type="SUPFAM" id="SSF52540">
    <property type="entry name" value="P-loop containing nucleoside triphosphate hydrolases"/>
    <property type="match status" value="1"/>
</dbReference>
<evidence type="ECO:0000256" key="6">
    <source>
        <dbReference type="ARBA" id="ARBA00022741"/>
    </source>
</evidence>
<evidence type="ECO:0000256" key="12">
    <source>
        <dbReference type="ARBA" id="ARBA00023306"/>
    </source>
</evidence>
<dbReference type="Gene3D" id="3.40.50.300">
    <property type="entry name" value="P-loop containing nucleotide triphosphate hydrolases"/>
    <property type="match status" value="1"/>
</dbReference>
<dbReference type="InterPro" id="IPR036388">
    <property type="entry name" value="WH-like_DNA-bd_sf"/>
</dbReference>
<gene>
    <name evidence="17" type="ORF">SAMN05444128_2879</name>
</gene>
<keyword evidence="5 15" id="KW-0812">Transmembrane</keyword>
<keyword evidence="12" id="KW-0131">Cell cycle</keyword>
<evidence type="ECO:0000313" key="18">
    <source>
        <dbReference type="Proteomes" id="UP000187181"/>
    </source>
</evidence>
<feature type="binding site" evidence="13">
    <location>
        <begin position="535"/>
        <end position="542"/>
    </location>
    <ligand>
        <name>ATP</name>
        <dbReference type="ChEBI" id="CHEBI:30616"/>
    </ligand>
</feature>
<dbReference type="GO" id="GO:0005886">
    <property type="term" value="C:plasma membrane"/>
    <property type="evidence" value="ECO:0007669"/>
    <property type="project" value="UniProtKB-SubCell"/>
</dbReference>
<feature type="transmembrane region" description="Helical" evidence="15">
    <location>
        <begin position="129"/>
        <end position="150"/>
    </location>
</feature>
<dbReference type="STRING" id="1317125.SAMN05444128_2879"/>
<dbReference type="InterPro" id="IPR018541">
    <property type="entry name" value="Ftsk_gamma"/>
</dbReference>